<evidence type="ECO:0000313" key="2">
    <source>
        <dbReference type="Proteomes" id="UP000505345"/>
    </source>
</evidence>
<dbReference type="GeneID" id="55412597"/>
<dbReference type="KEGG" id="vg:55412597"/>
<reference evidence="1 2" key="1">
    <citation type="journal article" date="2013" name="PLoS Genet.">
        <title>Expanding the Marine Virosphere Using Metagenomics.</title>
        <authorList>
            <person name="Mizuno C.M."/>
            <person name="Rodriguez-Valera F."/>
            <person name="Kimes N.E."/>
            <person name="Ghai R."/>
        </authorList>
    </citation>
    <scope>NUCLEOTIDE SEQUENCE [LARGE SCALE GENOMIC DNA]</scope>
    <source>
        <strain evidence="1">UvMED-CGR-C62A-MedDCM-OCT-S28-C10</strain>
    </source>
</reference>
<name>A0A6S4PFY7_9CAUD</name>
<dbReference type="EMBL" id="AP013540">
    <property type="protein sequence ID" value="BAQ94073.1"/>
    <property type="molecule type" value="Genomic_DNA"/>
</dbReference>
<proteinExistence type="predicted"/>
<dbReference type="Proteomes" id="UP000505345">
    <property type="component" value="Segment"/>
</dbReference>
<sequence length="137" mass="15715">MGNRVVIGIADENQQMHKDCIGIYLHWNGGDESINAFLKYAKKHKVRSDDYGIARLIQIIGNSLGGTLSMGVDRVSRLDCDNGDNGLVWINRKFEIIAQEHFRHKLGDLSKIPTDDTYDKWVSESNDIHFDRYDDFK</sequence>
<keyword evidence="2" id="KW-1185">Reference proteome</keyword>
<accession>A0A6S4PFY7</accession>
<evidence type="ECO:0000313" key="1">
    <source>
        <dbReference type="EMBL" id="BAQ94073.1"/>
    </source>
</evidence>
<organism evidence="1 2">
    <name type="scientific">uncultured phage_MedDCM-OCT-S28-C10</name>
    <dbReference type="NCBI Taxonomy" id="2741077"/>
    <lineage>
        <taxon>Viruses</taxon>
        <taxon>Duplodnaviria</taxon>
        <taxon>Heunggongvirae</taxon>
        <taxon>Uroviricota</taxon>
        <taxon>Caudoviricetes</taxon>
        <taxon>Autographivirales</taxon>
        <taxon>Votkovvirus</taxon>
        <taxon>Votkovvirus S28C10</taxon>
    </lineage>
</organism>
<protein>
    <submittedName>
        <fullName evidence="1">Uncharacterized protein</fullName>
    </submittedName>
</protein>
<dbReference type="RefSeq" id="YP_009778131.1">
    <property type="nucleotide sequence ID" value="NC_047711.1"/>
</dbReference>